<dbReference type="AlphaFoldDB" id="A0A1G1Y273"/>
<sequence length="441" mass="49242">MPKIRKFVSGVEITEEEIRKFEKEIKTFRDLNDKLSEVSVTDMLTLIISAAIKARSSDIHVEAEEKEVKVRFRIDGLLHEVAILETKVWPQIITRIKLVSKLKINIEDRPQDGRFTIFMTNEKIDVRVSTLPTAYGESVVMRLLMSSAIGLAFEELGLRGKAFEALKMEIQKPNGMIVTTGPTGSGKTTTLYAVLNKLNNSETKIITIEDPIEYKLGGINQSQVDRTKGYTFASGLRNILRQDPDIVMVGEIRDLETAEIAINASLTGHLVISTLHTNDAAGTIPRLLSMRVKPFLLAPAINAMMGQRLIRRICSHCKQETELDNRTLSRVMTILSEIPEQSGFKIPAPDLKKLKFYQGGGCEECQGLGYKGRIGIYEVMTMDRKVENLILSAHVSEYDMRAIAVENGMITMIQDGLLKAVDGITTVDEVFRVAKDITAKL</sequence>
<proteinExistence type="inferred from homology"/>
<evidence type="ECO:0000256" key="3">
    <source>
        <dbReference type="ARBA" id="ARBA00022840"/>
    </source>
</evidence>
<evidence type="ECO:0000256" key="4">
    <source>
        <dbReference type="SAM" id="Coils"/>
    </source>
</evidence>
<accession>A0A1G1Y273</accession>
<dbReference type="Gene3D" id="3.30.450.90">
    <property type="match status" value="1"/>
</dbReference>
<dbReference type="Pfam" id="PF00437">
    <property type="entry name" value="T2SSE"/>
    <property type="match status" value="1"/>
</dbReference>
<evidence type="ECO:0000256" key="2">
    <source>
        <dbReference type="ARBA" id="ARBA00022741"/>
    </source>
</evidence>
<name>A0A1G1Y273_9BACT</name>
<keyword evidence="3" id="KW-0067">ATP-binding</keyword>
<protein>
    <recommendedName>
        <fullName evidence="5">Bacterial type II secretion system protein E domain-containing protein</fullName>
    </recommendedName>
</protein>
<dbReference type="InterPro" id="IPR001482">
    <property type="entry name" value="T2SS/T4SS_dom"/>
</dbReference>
<reference evidence="6 7" key="1">
    <citation type="journal article" date="2016" name="Nat. Commun.">
        <title>Thousands of microbial genomes shed light on interconnected biogeochemical processes in an aquifer system.</title>
        <authorList>
            <person name="Anantharaman K."/>
            <person name="Brown C.T."/>
            <person name="Hug L.A."/>
            <person name="Sharon I."/>
            <person name="Castelle C.J."/>
            <person name="Probst A.J."/>
            <person name="Thomas B.C."/>
            <person name="Singh A."/>
            <person name="Wilkins M.J."/>
            <person name="Karaoz U."/>
            <person name="Brodie E.L."/>
            <person name="Williams K.H."/>
            <person name="Hubbard S.S."/>
            <person name="Banfield J.F."/>
        </authorList>
    </citation>
    <scope>NUCLEOTIDE SEQUENCE [LARGE SCALE GENOMIC DNA]</scope>
</reference>
<dbReference type="GO" id="GO:0005524">
    <property type="term" value="F:ATP binding"/>
    <property type="evidence" value="ECO:0007669"/>
    <property type="project" value="UniProtKB-KW"/>
</dbReference>
<evidence type="ECO:0000313" key="7">
    <source>
        <dbReference type="Proteomes" id="UP000178240"/>
    </source>
</evidence>
<dbReference type="STRING" id="1797535.A2744_01765"/>
<gene>
    <name evidence="6" type="ORF">A2744_01765</name>
</gene>
<dbReference type="PANTHER" id="PTHR30258:SF1">
    <property type="entry name" value="PROTEIN TRANSPORT PROTEIN HOFB HOMOLOG"/>
    <property type="match status" value="1"/>
</dbReference>
<dbReference type="GO" id="GO:0016887">
    <property type="term" value="F:ATP hydrolysis activity"/>
    <property type="evidence" value="ECO:0007669"/>
    <property type="project" value="TreeGrafter"/>
</dbReference>
<dbReference type="CDD" id="cd01129">
    <property type="entry name" value="PulE-GspE-like"/>
    <property type="match status" value="1"/>
</dbReference>
<dbReference type="PANTHER" id="PTHR30258">
    <property type="entry name" value="TYPE II SECRETION SYSTEM PROTEIN GSPE-RELATED"/>
    <property type="match status" value="1"/>
</dbReference>
<dbReference type="FunFam" id="3.40.50.300:FF:000398">
    <property type="entry name" value="Type IV pilus assembly ATPase PilB"/>
    <property type="match status" value="1"/>
</dbReference>
<keyword evidence="4" id="KW-0175">Coiled coil</keyword>
<dbReference type="SMART" id="SM00382">
    <property type="entry name" value="AAA"/>
    <property type="match status" value="1"/>
</dbReference>
<evidence type="ECO:0000259" key="5">
    <source>
        <dbReference type="PROSITE" id="PS00662"/>
    </source>
</evidence>
<feature type="domain" description="Bacterial type II secretion system protein E" evidence="5">
    <location>
        <begin position="240"/>
        <end position="254"/>
    </location>
</feature>
<comment type="caution">
    <text evidence="6">The sequence shown here is derived from an EMBL/GenBank/DDBJ whole genome shotgun (WGS) entry which is preliminary data.</text>
</comment>
<dbReference type="Gene3D" id="3.40.50.300">
    <property type="entry name" value="P-loop containing nucleotide triphosphate hydrolases"/>
    <property type="match status" value="1"/>
</dbReference>
<comment type="similarity">
    <text evidence="1">Belongs to the GSP E family.</text>
</comment>
<dbReference type="PROSITE" id="PS00662">
    <property type="entry name" value="T2SP_E"/>
    <property type="match status" value="1"/>
</dbReference>
<feature type="coiled-coil region" evidence="4">
    <location>
        <begin position="11"/>
        <end position="38"/>
    </location>
</feature>
<keyword evidence="2" id="KW-0547">Nucleotide-binding</keyword>
<dbReference type="SUPFAM" id="SSF52540">
    <property type="entry name" value="P-loop containing nucleoside triphosphate hydrolases"/>
    <property type="match status" value="1"/>
</dbReference>
<dbReference type="InterPro" id="IPR003593">
    <property type="entry name" value="AAA+_ATPase"/>
</dbReference>
<evidence type="ECO:0000256" key="1">
    <source>
        <dbReference type="ARBA" id="ARBA00006611"/>
    </source>
</evidence>
<organism evidence="6 7">
    <name type="scientific">Candidatus Buchananbacteria bacterium RIFCSPHIGHO2_01_FULL_44_11</name>
    <dbReference type="NCBI Taxonomy" id="1797535"/>
    <lineage>
        <taxon>Bacteria</taxon>
        <taxon>Candidatus Buchananiibacteriota</taxon>
    </lineage>
</organism>
<dbReference type="GO" id="GO:0005886">
    <property type="term" value="C:plasma membrane"/>
    <property type="evidence" value="ECO:0007669"/>
    <property type="project" value="TreeGrafter"/>
</dbReference>
<dbReference type="EMBL" id="MHIE01000005">
    <property type="protein sequence ID" value="OGY46341.1"/>
    <property type="molecule type" value="Genomic_DNA"/>
</dbReference>
<dbReference type="Proteomes" id="UP000178240">
    <property type="component" value="Unassembled WGS sequence"/>
</dbReference>
<dbReference type="InterPro" id="IPR027417">
    <property type="entry name" value="P-loop_NTPase"/>
</dbReference>
<evidence type="ECO:0000313" key="6">
    <source>
        <dbReference type="EMBL" id="OGY46341.1"/>
    </source>
</evidence>